<dbReference type="InterPro" id="IPR012301">
    <property type="entry name" value="Malic_N_dom"/>
</dbReference>
<comment type="similarity">
    <text evidence="3 15">Belongs to the malic enzymes family.</text>
</comment>
<sequence>MIMTKASTILANPYLNKGTAFSLAERQRLGLLGALPPKVRTIEEQATEVYTQFQTKQAGIEQRDFLMAIFNTNRTLFFYLMGQHLEEMMPIVYDPVIADSIENYSQRFLQPQQAAFLSIDDPATIRQRLQNAAAGRDIKLIVVTDGEGILGIGDWGINGVDIAVGKLMVYTAAAGIDPASVLAVGLDVGTNNESLLNNPAYLGLKHRRVTGAAYDQLIDGFVTVAHELFPSALLHFEDFGRANAAKILRRYQDQLPIFNDDIQGTGMIALAGVLGALKLSGQRLADQKFLTFGAGTAGMGIAKMLFDEMVRQGMAPAEAKRHFYLVDVQGLLFDDTPNLTPEQREFTRQRAEFANADELTDLLAVVKAVQPTVMIGTSKQPGAFSEAVVKEMAAHVARPIIFPISNPTKLIEAMPADLLKWTAGRALVAAGIPVPDVTLNGQTYRIGQANNALVYPGVGFGAIAVKAKRINEAMLAAAAHALADIVDVNQAGAAVLPPVAQLPAFTAKVAEVVAQTALDQGLADPTITDAKQAVATLRWQAKY</sequence>
<organism evidence="18 19">
    <name type="scientific">Limosilactobacillus ingluviei DSM 15946</name>
    <dbReference type="NCBI Taxonomy" id="1423760"/>
    <lineage>
        <taxon>Bacteria</taxon>
        <taxon>Bacillati</taxon>
        <taxon>Bacillota</taxon>
        <taxon>Bacilli</taxon>
        <taxon>Lactobacillales</taxon>
        <taxon>Lactobacillaceae</taxon>
        <taxon>Limosilactobacillus</taxon>
    </lineage>
</organism>
<evidence type="ECO:0000256" key="1">
    <source>
        <dbReference type="ARBA" id="ARBA00001911"/>
    </source>
</evidence>
<feature type="binding site" evidence="13">
    <location>
        <position position="450"/>
    </location>
    <ligand>
        <name>(S)-malate</name>
        <dbReference type="ChEBI" id="CHEBI:15589"/>
    </ligand>
</feature>
<dbReference type="GO" id="GO:0016616">
    <property type="term" value="F:oxidoreductase activity, acting on the CH-OH group of donors, NAD or NADP as acceptor"/>
    <property type="evidence" value="ECO:0007669"/>
    <property type="project" value="InterPro"/>
</dbReference>
<name>A0A0R1UF76_9LACO</name>
<dbReference type="Proteomes" id="UP000050816">
    <property type="component" value="Unassembled WGS sequence"/>
</dbReference>
<accession>A0A0R1UF76</accession>
<proteinExistence type="inferred from homology"/>
<dbReference type="Gene3D" id="3.40.50.10380">
    <property type="entry name" value="Malic enzyme, N-terminal domain"/>
    <property type="match status" value="1"/>
</dbReference>
<dbReference type="Gene3D" id="3.40.50.720">
    <property type="entry name" value="NAD(P)-binding Rossmann-like Domain"/>
    <property type="match status" value="1"/>
</dbReference>
<dbReference type="GO" id="GO:0043883">
    <property type="term" value="F:malolactic enzyme activity"/>
    <property type="evidence" value="ECO:0007669"/>
    <property type="project" value="UniProtKB-EC"/>
</dbReference>
<feature type="active site" description="Proton acceptor" evidence="12">
    <location>
        <position position="166"/>
    </location>
</feature>
<dbReference type="InterPro" id="IPR048182">
    <property type="entry name" value="Malolactic_enz"/>
</dbReference>
<dbReference type="EMBL" id="AZFK01000012">
    <property type="protein sequence ID" value="KRL92063.1"/>
    <property type="molecule type" value="Genomic_DNA"/>
</dbReference>
<evidence type="ECO:0000256" key="7">
    <source>
        <dbReference type="ARBA" id="ARBA00023211"/>
    </source>
</evidence>
<dbReference type="PROSITE" id="PS00331">
    <property type="entry name" value="MALIC_ENZYMES"/>
    <property type="match status" value="1"/>
</dbReference>
<feature type="binding site" evidence="14">
    <location>
        <position position="237"/>
    </location>
    <ligand>
        <name>a divalent metal cation</name>
        <dbReference type="ChEBI" id="CHEBI:60240"/>
    </ligand>
</feature>
<feature type="domain" description="Malic enzyme N-terminal" evidence="17">
    <location>
        <begin position="70"/>
        <end position="252"/>
    </location>
</feature>
<dbReference type="PANTHER" id="PTHR23406">
    <property type="entry name" value="MALIC ENZYME-RELATED"/>
    <property type="match status" value="1"/>
</dbReference>
<evidence type="ECO:0000256" key="15">
    <source>
        <dbReference type="RuleBase" id="RU003427"/>
    </source>
</evidence>
<comment type="cofactor">
    <cofactor evidence="2">
        <name>Mn(2+)</name>
        <dbReference type="ChEBI" id="CHEBI:29035"/>
    </cofactor>
</comment>
<evidence type="ECO:0000256" key="13">
    <source>
        <dbReference type="PIRSR" id="PIRSR000106-2"/>
    </source>
</evidence>
<dbReference type="InterPro" id="IPR001891">
    <property type="entry name" value="Malic_OxRdtase"/>
</dbReference>
<dbReference type="GO" id="GO:0043464">
    <property type="term" value="P:malolactic fermentation"/>
    <property type="evidence" value="ECO:0007669"/>
    <property type="project" value="InterPro"/>
</dbReference>
<dbReference type="InterPro" id="IPR015884">
    <property type="entry name" value="Malic_enzyme_CS"/>
</dbReference>
<dbReference type="InterPro" id="IPR036291">
    <property type="entry name" value="NAD(P)-bd_dom_sf"/>
</dbReference>
<dbReference type="SUPFAM" id="SSF53223">
    <property type="entry name" value="Aminoacid dehydrogenase-like, N-terminal domain"/>
    <property type="match status" value="1"/>
</dbReference>
<evidence type="ECO:0000256" key="6">
    <source>
        <dbReference type="ARBA" id="ARBA00023027"/>
    </source>
</evidence>
<dbReference type="FunFam" id="3.40.50.720:FF:000182">
    <property type="entry name" value="NAD-dependent malic enzyme"/>
    <property type="match status" value="1"/>
</dbReference>
<evidence type="ECO:0000259" key="17">
    <source>
        <dbReference type="SMART" id="SM01274"/>
    </source>
</evidence>
<dbReference type="GO" id="GO:0051287">
    <property type="term" value="F:NAD binding"/>
    <property type="evidence" value="ECO:0007669"/>
    <property type="project" value="InterPro"/>
</dbReference>
<feature type="active site" description="Proton donor" evidence="12">
    <location>
        <position position="93"/>
    </location>
</feature>
<dbReference type="InterPro" id="IPR012302">
    <property type="entry name" value="Malic_NAD-bd"/>
</dbReference>
<evidence type="ECO:0000256" key="3">
    <source>
        <dbReference type="ARBA" id="ARBA00008785"/>
    </source>
</evidence>
<evidence type="ECO:0000256" key="8">
    <source>
        <dbReference type="ARBA" id="ARBA00023239"/>
    </source>
</evidence>
<evidence type="ECO:0000313" key="18">
    <source>
        <dbReference type="EMBL" id="KRL92063.1"/>
    </source>
</evidence>
<feature type="binding site" evidence="14">
    <location>
        <position position="261"/>
    </location>
    <ligand>
        <name>a divalent metal cation</name>
        <dbReference type="ChEBI" id="CHEBI:60240"/>
    </ligand>
</feature>
<evidence type="ECO:0000256" key="9">
    <source>
        <dbReference type="ARBA" id="ARBA00051739"/>
    </source>
</evidence>
<evidence type="ECO:0000256" key="10">
    <source>
        <dbReference type="ARBA" id="ARBA00066983"/>
    </source>
</evidence>
<reference evidence="18 19" key="1">
    <citation type="journal article" date="2015" name="Genome Announc.">
        <title>Expanding the biotechnology potential of lactobacilli through comparative genomics of 213 strains and associated genera.</title>
        <authorList>
            <person name="Sun Z."/>
            <person name="Harris H.M."/>
            <person name="McCann A."/>
            <person name="Guo C."/>
            <person name="Argimon S."/>
            <person name="Zhang W."/>
            <person name="Yang X."/>
            <person name="Jeffery I.B."/>
            <person name="Cooney J.C."/>
            <person name="Kagawa T.F."/>
            <person name="Liu W."/>
            <person name="Song Y."/>
            <person name="Salvetti E."/>
            <person name="Wrobel A."/>
            <person name="Rasinkangas P."/>
            <person name="Parkhill J."/>
            <person name="Rea M.C."/>
            <person name="O'Sullivan O."/>
            <person name="Ritari J."/>
            <person name="Douillard F.P."/>
            <person name="Paul Ross R."/>
            <person name="Yang R."/>
            <person name="Briner A.E."/>
            <person name="Felis G.E."/>
            <person name="de Vos W.M."/>
            <person name="Barrangou R."/>
            <person name="Klaenhammer T.R."/>
            <person name="Caufield P.W."/>
            <person name="Cui Y."/>
            <person name="Zhang H."/>
            <person name="O'Toole P.W."/>
        </authorList>
    </citation>
    <scope>NUCLEOTIDE SEQUENCE [LARGE SCALE GENOMIC DNA]</scope>
    <source>
        <strain evidence="18 19">DSM 15946</strain>
    </source>
</reference>
<keyword evidence="7" id="KW-0464">Manganese</keyword>
<evidence type="ECO:0000256" key="11">
    <source>
        <dbReference type="ARBA" id="ARBA00074565"/>
    </source>
</evidence>
<feature type="binding site" evidence="13">
    <location>
        <position position="406"/>
    </location>
    <ligand>
        <name>(S)-malate</name>
        <dbReference type="ChEBI" id="CHEBI:15589"/>
    </ligand>
</feature>
<dbReference type="NCBIfam" id="NF010052">
    <property type="entry name" value="PRK13529.1"/>
    <property type="match status" value="1"/>
</dbReference>
<comment type="subunit">
    <text evidence="4">Homodimer.</text>
</comment>
<dbReference type="GO" id="GO:0030145">
    <property type="term" value="F:manganese ion binding"/>
    <property type="evidence" value="ECO:0007669"/>
    <property type="project" value="UniProtKB-ARBA"/>
</dbReference>
<dbReference type="PANTHER" id="PTHR23406:SF34">
    <property type="entry name" value="NAD-DEPENDENT MALIC ENZYME, MITOCHONDRIAL"/>
    <property type="match status" value="1"/>
</dbReference>
<dbReference type="Pfam" id="PF00390">
    <property type="entry name" value="malic"/>
    <property type="match status" value="1"/>
</dbReference>
<dbReference type="SMART" id="SM00919">
    <property type="entry name" value="Malic_M"/>
    <property type="match status" value="1"/>
</dbReference>
<dbReference type="EC" id="4.1.1.101" evidence="10"/>
<keyword evidence="6" id="KW-0520">NAD</keyword>
<evidence type="ECO:0000259" key="16">
    <source>
        <dbReference type="SMART" id="SM00919"/>
    </source>
</evidence>
<keyword evidence="5 14" id="KW-0479">Metal-binding</keyword>
<protein>
    <recommendedName>
        <fullName evidence="11">Malolactic enzyme</fullName>
        <ecNumber evidence="10">4.1.1.101</ecNumber>
    </recommendedName>
</protein>
<dbReference type="FunFam" id="3.40.50.10380:FF:000001">
    <property type="entry name" value="NAD-dependent malic enzyme"/>
    <property type="match status" value="1"/>
</dbReference>
<dbReference type="SMART" id="SM01274">
    <property type="entry name" value="malic"/>
    <property type="match status" value="1"/>
</dbReference>
<dbReference type="PIRSF" id="PIRSF000106">
    <property type="entry name" value="ME"/>
    <property type="match status" value="1"/>
</dbReference>
<feature type="domain" description="Malic enzyme NAD-binding" evidence="16">
    <location>
        <begin position="262"/>
        <end position="518"/>
    </location>
</feature>
<feature type="binding site" evidence="14">
    <location>
        <position position="238"/>
    </location>
    <ligand>
        <name>a divalent metal cation</name>
        <dbReference type="ChEBI" id="CHEBI:60240"/>
    </ligand>
</feature>
<dbReference type="AlphaFoldDB" id="A0A0R1UF76"/>
<keyword evidence="8" id="KW-0456">Lyase</keyword>
<dbReference type="InterPro" id="IPR037062">
    <property type="entry name" value="Malic_N_dom_sf"/>
</dbReference>
<dbReference type="GO" id="GO:0005829">
    <property type="term" value="C:cytosol"/>
    <property type="evidence" value="ECO:0007669"/>
    <property type="project" value="TreeGrafter"/>
</dbReference>
<evidence type="ECO:0000256" key="12">
    <source>
        <dbReference type="PIRSR" id="PIRSR000106-1"/>
    </source>
</evidence>
<dbReference type="NCBIfam" id="NF041582">
    <property type="entry name" value="malolactic"/>
    <property type="match status" value="1"/>
</dbReference>
<comment type="caution">
    <text evidence="18">The sequence shown here is derived from an EMBL/GenBank/DDBJ whole genome shotgun (WGS) entry which is preliminary data.</text>
</comment>
<dbReference type="PRINTS" id="PR00072">
    <property type="entry name" value="MALOXRDTASE"/>
</dbReference>
<comment type="catalytic activity">
    <reaction evidence="9">
        <text>(S)-malate + H(+) = (S)-lactate + CO2</text>
        <dbReference type="Rhea" id="RHEA:46276"/>
        <dbReference type="ChEBI" id="CHEBI:15378"/>
        <dbReference type="ChEBI" id="CHEBI:15589"/>
        <dbReference type="ChEBI" id="CHEBI:16526"/>
        <dbReference type="ChEBI" id="CHEBI:16651"/>
        <dbReference type="EC" id="4.1.1.101"/>
    </reaction>
</comment>
<dbReference type="GO" id="GO:0006108">
    <property type="term" value="P:malate metabolic process"/>
    <property type="evidence" value="ECO:0007669"/>
    <property type="project" value="TreeGrafter"/>
</dbReference>
<dbReference type="Pfam" id="PF03949">
    <property type="entry name" value="Malic_M"/>
    <property type="match status" value="1"/>
</dbReference>
<comment type="cofactor">
    <cofactor evidence="1">
        <name>NAD(+)</name>
        <dbReference type="ChEBI" id="CHEBI:57540"/>
    </cofactor>
</comment>
<evidence type="ECO:0000256" key="2">
    <source>
        <dbReference type="ARBA" id="ARBA00001936"/>
    </source>
</evidence>
<dbReference type="GO" id="GO:0004470">
    <property type="term" value="F:malic enzyme activity"/>
    <property type="evidence" value="ECO:0007669"/>
    <property type="project" value="InterPro"/>
</dbReference>
<gene>
    <name evidence="18" type="ORF">FC43_GL000501</name>
</gene>
<comment type="cofactor">
    <cofactor evidence="14">
        <name>Mg(2+)</name>
        <dbReference type="ChEBI" id="CHEBI:18420"/>
    </cofactor>
    <cofactor evidence="14">
        <name>Mn(2+)</name>
        <dbReference type="ChEBI" id="CHEBI:29035"/>
    </cofactor>
    <text evidence="14">Divalent metal cations. Prefers magnesium or manganese.</text>
</comment>
<evidence type="ECO:0000256" key="5">
    <source>
        <dbReference type="ARBA" id="ARBA00022723"/>
    </source>
</evidence>
<evidence type="ECO:0000256" key="4">
    <source>
        <dbReference type="ARBA" id="ARBA00011738"/>
    </source>
</evidence>
<dbReference type="PATRIC" id="fig|1423760.3.peg.520"/>
<dbReference type="SUPFAM" id="SSF51735">
    <property type="entry name" value="NAD(P)-binding Rossmann-fold domains"/>
    <property type="match status" value="1"/>
</dbReference>
<dbReference type="InterPro" id="IPR046346">
    <property type="entry name" value="Aminoacid_DH-like_N_sf"/>
</dbReference>
<evidence type="ECO:0000313" key="19">
    <source>
        <dbReference type="Proteomes" id="UP000050816"/>
    </source>
</evidence>
<evidence type="ECO:0000256" key="14">
    <source>
        <dbReference type="PIRSR" id="PIRSR000106-3"/>
    </source>
</evidence>